<dbReference type="EMBL" id="JACHXN010000015">
    <property type="protein sequence ID" value="MBB3147894.1"/>
    <property type="molecule type" value="Genomic_DNA"/>
</dbReference>
<dbReference type="Proteomes" id="UP000554520">
    <property type="component" value="Unassembled WGS sequence"/>
</dbReference>
<protein>
    <submittedName>
        <fullName evidence="1">Uncharacterized protein</fullName>
    </submittedName>
</protein>
<reference evidence="1 2" key="1">
    <citation type="submission" date="2020-08" db="EMBL/GenBank/DDBJ databases">
        <title>Genomic Encyclopedia of Type Strains, Phase III (KMG-III): the genomes of soil and plant-associated and newly described type strains.</title>
        <authorList>
            <person name="Whitman W."/>
        </authorList>
    </citation>
    <scope>NUCLEOTIDE SEQUENCE [LARGE SCALE GENOMIC DNA]</scope>
    <source>
        <strain evidence="1 2">CECT 7015</strain>
    </source>
</reference>
<gene>
    <name evidence="1" type="ORF">FHS21_004329</name>
</gene>
<proteinExistence type="predicted"/>
<evidence type="ECO:0000313" key="1">
    <source>
        <dbReference type="EMBL" id="MBB3147894.1"/>
    </source>
</evidence>
<dbReference type="AlphaFoldDB" id="A0A839UDE0"/>
<keyword evidence="2" id="KW-1185">Reference proteome</keyword>
<name>A0A839UDE0_9HYPH</name>
<organism evidence="1 2">
    <name type="scientific">Phyllobacterium trifolii</name>
    <dbReference type="NCBI Taxonomy" id="300193"/>
    <lineage>
        <taxon>Bacteria</taxon>
        <taxon>Pseudomonadati</taxon>
        <taxon>Pseudomonadota</taxon>
        <taxon>Alphaproteobacteria</taxon>
        <taxon>Hyphomicrobiales</taxon>
        <taxon>Phyllobacteriaceae</taxon>
        <taxon>Phyllobacterium</taxon>
    </lineage>
</organism>
<accession>A0A839UDE0</accession>
<evidence type="ECO:0000313" key="2">
    <source>
        <dbReference type="Proteomes" id="UP000554520"/>
    </source>
</evidence>
<sequence length="54" mass="5773">MGTGRLLHEMASFIPAIAGLTVQFPASARTFLATRGKEFLRCASRSEAEGSCRA</sequence>
<comment type="caution">
    <text evidence="1">The sequence shown here is derived from an EMBL/GenBank/DDBJ whole genome shotgun (WGS) entry which is preliminary data.</text>
</comment>